<comment type="catalytic activity">
    <reaction evidence="8 10">
        <text>a 1-acyl-sn-glycero-3-phosphocholine + H2O = sn-glycerol 3-phosphocholine + a fatty acid + H(+)</text>
        <dbReference type="Rhea" id="RHEA:15177"/>
        <dbReference type="ChEBI" id="CHEBI:15377"/>
        <dbReference type="ChEBI" id="CHEBI:15378"/>
        <dbReference type="ChEBI" id="CHEBI:16870"/>
        <dbReference type="ChEBI" id="CHEBI:28868"/>
        <dbReference type="ChEBI" id="CHEBI:58168"/>
        <dbReference type="EC" id="3.1.1.5"/>
    </reaction>
</comment>
<evidence type="ECO:0000256" key="5">
    <source>
        <dbReference type="ARBA" id="ARBA00023098"/>
    </source>
</evidence>
<dbReference type="SUPFAM" id="SSF52151">
    <property type="entry name" value="FabD/lysophospholipase-like"/>
    <property type="match status" value="1"/>
</dbReference>
<dbReference type="PANTHER" id="PTHR10728">
    <property type="entry name" value="CYTOSOLIC PHOSPHOLIPASE A2"/>
    <property type="match status" value="1"/>
</dbReference>
<dbReference type="Proteomes" id="UP001197093">
    <property type="component" value="Unassembled WGS sequence"/>
</dbReference>
<dbReference type="Pfam" id="PF11951">
    <property type="entry name" value="Fungal_trans_2"/>
    <property type="match status" value="1"/>
</dbReference>
<keyword evidence="6" id="KW-0325">Glycoprotein</keyword>
<dbReference type="EMBL" id="JAHCVI010000001">
    <property type="protein sequence ID" value="KAG7293523.1"/>
    <property type="molecule type" value="Genomic_DNA"/>
</dbReference>
<dbReference type="GO" id="GO:0005783">
    <property type="term" value="C:endoplasmic reticulum"/>
    <property type="evidence" value="ECO:0007669"/>
    <property type="project" value="TreeGrafter"/>
</dbReference>
<evidence type="ECO:0000256" key="9">
    <source>
        <dbReference type="PROSITE-ProRule" id="PRU00555"/>
    </source>
</evidence>
<dbReference type="Gene3D" id="3.40.1090.10">
    <property type="entry name" value="Cytosolic phospholipase A2 catalytic domain"/>
    <property type="match status" value="1"/>
</dbReference>
<dbReference type="PROSITE" id="PS51210">
    <property type="entry name" value="PLA2C"/>
    <property type="match status" value="1"/>
</dbReference>
<dbReference type="Pfam" id="PF06985">
    <property type="entry name" value="HET"/>
    <property type="match status" value="1"/>
</dbReference>
<evidence type="ECO:0000313" key="12">
    <source>
        <dbReference type="EMBL" id="KAG7293523.1"/>
    </source>
</evidence>
<organism evidence="12 13">
    <name type="scientific">Staphylotrichum longicolle</name>
    <dbReference type="NCBI Taxonomy" id="669026"/>
    <lineage>
        <taxon>Eukaryota</taxon>
        <taxon>Fungi</taxon>
        <taxon>Dikarya</taxon>
        <taxon>Ascomycota</taxon>
        <taxon>Pezizomycotina</taxon>
        <taxon>Sordariomycetes</taxon>
        <taxon>Sordariomycetidae</taxon>
        <taxon>Sordariales</taxon>
        <taxon>Chaetomiaceae</taxon>
        <taxon>Staphylotrichum</taxon>
    </lineage>
</organism>
<keyword evidence="3 9" id="KW-0378">Hydrolase</keyword>
<name>A0AAD4I5V7_9PEZI</name>
<evidence type="ECO:0000256" key="7">
    <source>
        <dbReference type="ARBA" id="ARBA00023242"/>
    </source>
</evidence>
<dbReference type="GO" id="GO:0004623">
    <property type="term" value="F:phospholipase A2 activity"/>
    <property type="evidence" value="ECO:0007669"/>
    <property type="project" value="TreeGrafter"/>
</dbReference>
<evidence type="ECO:0000256" key="2">
    <source>
        <dbReference type="ARBA" id="ARBA00013274"/>
    </source>
</evidence>
<evidence type="ECO:0000256" key="10">
    <source>
        <dbReference type="RuleBase" id="RU362103"/>
    </source>
</evidence>
<reference evidence="12" key="1">
    <citation type="submission" date="2023-02" db="EMBL/GenBank/DDBJ databases">
        <authorList>
            <person name="Palmer J.M."/>
        </authorList>
    </citation>
    <scope>NUCLEOTIDE SEQUENCE</scope>
    <source>
        <strain evidence="12">FW57</strain>
    </source>
</reference>
<evidence type="ECO:0000259" key="11">
    <source>
        <dbReference type="PROSITE" id="PS51210"/>
    </source>
</evidence>
<evidence type="ECO:0000256" key="6">
    <source>
        <dbReference type="ARBA" id="ARBA00023180"/>
    </source>
</evidence>
<accession>A0AAD4I5V7</accession>
<dbReference type="EC" id="3.1.1.5" evidence="2 10"/>
<dbReference type="SMART" id="SM00022">
    <property type="entry name" value="PLAc"/>
    <property type="match status" value="1"/>
</dbReference>
<dbReference type="PANTHER" id="PTHR10728:SF62">
    <property type="entry name" value="LYSOPHOSPHOLIPASE"/>
    <property type="match status" value="1"/>
</dbReference>
<evidence type="ECO:0000256" key="3">
    <source>
        <dbReference type="ARBA" id="ARBA00022801"/>
    </source>
</evidence>
<keyword evidence="5 9" id="KW-0443">Lipid metabolism</keyword>
<keyword evidence="13" id="KW-1185">Reference proteome</keyword>
<keyword evidence="4 9" id="KW-0442">Lipid degradation</keyword>
<dbReference type="InterPro" id="IPR002642">
    <property type="entry name" value="LysoPLipase_cat_dom"/>
</dbReference>
<dbReference type="GO" id="GO:0005829">
    <property type="term" value="C:cytosol"/>
    <property type="evidence" value="ECO:0007669"/>
    <property type="project" value="TreeGrafter"/>
</dbReference>
<evidence type="ECO:0000256" key="4">
    <source>
        <dbReference type="ARBA" id="ARBA00022963"/>
    </source>
</evidence>
<dbReference type="InterPro" id="IPR010730">
    <property type="entry name" value="HET"/>
</dbReference>
<dbReference type="Pfam" id="PF01735">
    <property type="entry name" value="PLA2_B"/>
    <property type="match status" value="1"/>
</dbReference>
<evidence type="ECO:0000313" key="13">
    <source>
        <dbReference type="Proteomes" id="UP001197093"/>
    </source>
</evidence>
<gene>
    <name evidence="12" type="ORF">NEMBOFW57_003575</name>
</gene>
<dbReference type="GO" id="GO:0046475">
    <property type="term" value="P:glycerophospholipid catabolic process"/>
    <property type="evidence" value="ECO:0007669"/>
    <property type="project" value="TreeGrafter"/>
</dbReference>
<dbReference type="GO" id="GO:0004622">
    <property type="term" value="F:phosphatidylcholine lysophospholipase activity"/>
    <property type="evidence" value="ECO:0007669"/>
    <property type="project" value="UniProtKB-EC"/>
</dbReference>
<sequence length="1403" mass="155507">MGIAVSGGGYRALMNGAGALAAFDNRTTGATESGRLGGILQASTYLSGLSGGSWLVGSLYTLNFTTVESIVDATSGFLSELWQFNETIIEGPATLGIVQYYRQLTDAVDAKVKAGFNSSITDYWGRALSYQLFNATDGAPSYTFSSIANDTNFTDATIPMPIIVSVERPAGQLQILENSTVFEFNPWEMGSYDMGNPAFAPLRYVGSPFNNGTIASGGQCIAGVDNVGFVVGTSSTLFNQGFLAINQGSPDVPDFFVRALNATLAGLSDQSADVALWPNPFFGYQATTNRNANSSFLDLVDGGEDLQNIPFHPLIWSLRAVDVIIAVDSSADTTTHWPNGTALVATYQRSISNFSNDLERNRFPAVPNQNTMVNLGLNKRPTFFGCNGTNTTDNNNSSNPGPLIVYLPNAPYTNYSNVSTFDLEYTTEQRQAIILNGYNVATMANATVDAHWPACLGCAILERSLRRTGTQVPAVCADCFQRYCWNGTVNDTVPATYEPTQIVASSGGETSGAERARGFPGVVGMVVTSDSSEIRLVKLYPGELNDPVRCELYHTSLDKQPVHEYIALSYTWGDPDDTVPICLNGVDYPVTRNLDSFLRHAQKILLAVSRQLPPEVRRGSSLLIHTIVREVLENLGFSSNFPFETDVARDGIIHRSIMSGLTHMRERHGSLEGDEEPLDSSEDPGFSRCSLYFWIDAVCINQRDLGERSREVARMKDIYSQAPSLFIWFGALDKYTSDVAAALRLIQELVDLARDTYLTDEKSAPFDLDGFLEHVTREDFVRPRLPAVQQLREVLYDGWFKRVWIIQELASAKGIVTAWVGFHQIQWNMFFRVLVPAFLEMTLKDIEVNQFIFFSVIENLLRLDYIWNSQQDPGEIHISDSNPDIAHQLNELLQQTCGAFKATDPRDQLYALLGLLRQSQIPDELRPDYSLPIERVFHHYAAFLLEHTKDLRILNFWRRQISGVPSWVPDWRFLNTNAYFKGTTPQTPAPYVHVSKDLSKISLEGVHLGRAVVVVQSTPIATDLEGLTLSEDQPTDDDEEFWTKFRVIIHAFQALKKECLERLHLFMPTMSLENFTSLWLKFWYLNHENPTLDTALELLEGTRDFRLDCYESLHLLLVVKHEVLRLATRGIVILDTGELVSIEQGDGELRASVIGNTTCPASGLSHTRAHLAALDTTLELSSRALTPFQACPPPLFAEIIRINHLRHEAKADPIQGPKLEILSQEAHAILARLHDFLPEHWADTKPRSKEDWALIGSIYQTALMLYCASSLQSLSVLPTTPALRAERAVHARRLHRALAQAVANPKIKRFTLWPVVVLGVEAAHAGGGGGAVRDFVAGQLPVLSREAGTYVPLTAKGVLERFWASEETGWDACFDRPYALVMQIAVDTSRITGGLGEQEVRVG</sequence>
<dbReference type="FunFam" id="3.40.1090.10:FF:000010">
    <property type="entry name" value="Lysophospholipase"/>
    <property type="match status" value="1"/>
</dbReference>
<evidence type="ECO:0000256" key="1">
    <source>
        <dbReference type="ARBA" id="ARBA00008780"/>
    </source>
</evidence>
<protein>
    <recommendedName>
        <fullName evidence="2 10">Lysophospholipase</fullName>
        <ecNumber evidence="2 10">3.1.1.5</ecNumber>
    </recommendedName>
</protein>
<dbReference type="InterPro" id="IPR016035">
    <property type="entry name" value="Acyl_Trfase/lysoPLipase"/>
</dbReference>
<evidence type="ECO:0000256" key="8">
    <source>
        <dbReference type="ARBA" id="ARBA00049531"/>
    </source>
</evidence>
<feature type="domain" description="PLA2c" evidence="11">
    <location>
        <begin position="1"/>
        <end position="490"/>
    </location>
</feature>
<keyword evidence="7" id="KW-0539">Nucleus</keyword>
<proteinExistence type="inferred from homology"/>
<dbReference type="InterPro" id="IPR021858">
    <property type="entry name" value="Fun_TF"/>
</dbReference>
<comment type="similarity">
    <text evidence="1 10">Belongs to the lysophospholipase family.</text>
</comment>
<comment type="caution">
    <text evidence="12">The sequence shown here is derived from an EMBL/GenBank/DDBJ whole genome shotgun (WGS) entry which is preliminary data.</text>
</comment>